<evidence type="ECO:0000313" key="2">
    <source>
        <dbReference type="EMBL" id="MBD2180536.1"/>
    </source>
</evidence>
<feature type="region of interest" description="Disordered" evidence="1">
    <location>
        <begin position="188"/>
        <end position="229"/>
    </location>
</feature>
<proteinExistence type="predicted"/>
<gene>
    <name evidence="2" type="ORF">H6G03_05355</name>
</gene>
<keyword evidence="3" id="KW-1185">Reference proteome</keyword>
<dbReference type="RefSeq" id="WP_190462832.1">
    <property type="nucleotide sequence ID" value="NZ_JACJPW010000009.1"/>
</dbReference>
<reference evidence="2" key="2">
    <citation type="submission" date="2020-08" db="EMBL/GenBank/DDBJ databases">
        <authorList>
            <person name="Chen M."/>
            <person name="Teng W."/>
            <person name="Zhao L."/>
            <person name="Hu C."/>
            <person name="Zhou Y."/>
            <person name="Han B."/>
            <person name="Song L."/>
            <person name="Shu W."/>
        </authorList>
    </citation>
    <scope>NUCLEOTIDE SEQUENCE</scope>
    <source>
        <strain evidence="2">FACHB-1375</strain>
    </source>
</reference>
<dbReference type="GO" id="GO:0003677">
    <property type="term" value="F:DNA binding"/>
    <property type="evidence" value="ECO:0007669"/>
    <property type="project" value="InterPro"/>
</dbReference>
<reference evidence="2" key="1">
    <citation type="journal article" date="2015" name="ISME J.">
        <title>Draft Genome Sequence of Streptomyces incarnatus NRRL8089, which Produces the Nucleoside Antibiotic Sinefungin.</title>
        <authorList>
            <person name="Oshima K."/>
            <person name="Hattori M."/>
            <person name="Shimizu H."/>
            <person name="Fukuda K."/>
            <person name="Nemoto M."/>
            <person name="Inagaki K."/>
            <person name="Tamura T."/>
        </authorList>
    </citation>
    <scope>NUCLEOTIDE SEQUENCE</scope>
    <source>
        <strain evidence="2">FACHB-1375</strain>
    </source>
</reference>
<protein>
    <submittedName>
        <fullName evidence="2">XRE family transcriptional regulator</fullName>
    </submittedName>
</protein>
<dbReference type="Proteomes" id="UP000641646">
    <property type="component" value="Unassembled WGS sequence"/>
</dbReference>
<comment type="caution">
    <text evidence="2">The sequence shown here is derived from an EMBL/GenBank/DDBJ whole genome shotgun (WGS) entry which is preliminary data.</text>
</comment>
<dbReference type="AlphaFoldDB" id="A0A926VB49"/>
<evidence type="ECO:0000313" key="3">
    <source>
        <dbReference type="Proteomes" id="UP000641646"/>
    </source>
</evidence>
<name>A0A926VB49_9CYAN</name>
<accession>A0A926VB49</accession>
<feature type="compositionally biased region" description="Basic residues" evidence="1">
    <location>
        <begin position="215"/>
        <end position="229"/>
    </location>
</feature>
<dbReference type="EMBL" id="JACJPW010000009">
    <property type="protein sequence ID" value="MBD2180536.1"/>
    <property type="molecule type" value="Genomic_DNA"/>
</dbReference>
<dbReference type="SUPFAM" id="SSF47413">
    <property type="entry name" value="lambda repressor-like DNA-binding domains"/>
    <property type="match status" value="1"/>
</dbReference>
<sequence>MTTLLGKKPDERLSSTSALGAMRNLDTHPFIGCSIFLSRSNTTTSTITSDRNLLAAWEMTTSGVTLPSTSSPQVTQKALNELRRLSGLTWEQLAKIFHVSRRSLHFWASGQPLSRFNEENLNRLLGTIQYIDRGSANLNRSLLLKPGSDGRPLIDLLALGKHEEVKQIIGAGNAAVKPELVPLSEEARMSRMPQNPADLVDALPDSIHREVGKSRPARAARSRRNSSEQ</sequence>
<dbReference type="InterPro" id="IPR010982">
    <property type="entry name" value="Lambda_DNA-bd_dom_sf"/>
</dbReference>
<organism evidence="2 3">
    <name type="scientific">Aerosakkonema funiforme FACHB-1375</name>
    <dbReference type="NCBI Taxonomy" id="2949571"/>
    <lineage>
        <taxon>Bacteria</taxon>
        <taxon>Bacillati</taxon>
        <taxon>Cyanobacteriota</taxon>
        <taxon>Cyanophyceae</taxon>
        <taxon>Oscillatoriophycideae</taxon>
        <taxon>Aerosakkonematales</taxon>
        <taxon>Aerosakkonemataceae</taxon>
        <taxon>Aerosakkonema</taxon>
    </lineage>
</organism>
<evidence type="ECO:0000256" key="1">
    <source>
        <dbReference type="SAM" id="MobiDB-lite"/>
    </source>
</evidence>